<dbReference type="PANTHER" id="PTHR35525">
    <property type="entry name" value="BLL6575 PROTEIN"/>
    <property type="match status" value="1"/>
</dbReference>
<dbReference type="Pfam" id="PF07336">
    <property type="entry name" value="ABATE"/>
    <property type="match status" value="1"/>
</dbReference>
<evidence type="ECO:0000259" key="1">
    <source>
        <dbReference type="Pfam" id="PF11706"/>
    </source>
</evidence>
<dbReference type="OrthoDB" id="3531194at2"/>
<evidence type="ECO:0000313" key="2">
    <source>
        <dbReference type="EMBL" id="TYC18629.1"/>
    </source>
</evidence>
<proteinExistence type="predicted"/>
<dbReference type="AlphaFoldDB" id="A0A5D0UNB4"/>
<comment type="caution">
    <text evidence="2">The sequence shown here is derived from an EMBL/GenBank/DDBJ whole genome shotgun (WGS) entry which is preliminary data.</text>
</comment>
<dbReference type="InterPro" id="IPR010852">
    <property type="entry name" value="ABATE"/>
</dbReference>
<dbReference type="SUPFAM" id="SSF160904">
    <property type="entry name" value="Jann2411-like"/>
    <property type="match status" value="1"/>
</dbReference>
<dbReference type="InterPro" id="IPR023286">
    <property type="entry name" value="ABATE_dom_sf"/>
</dbReference>
<feature type="domain" description="Zinc finger CGNR" evidence="1">
    <location>
        <begin position="139"/>
        <end position="181"/>
    </location>
</feature>
<dbReference type="InterPro" id="IPR021005">
    <property type="entry name" value="Znf_CGNR"/>
</dbReference>
<organism evidence="2 3">
    <name type="scientific">Actinomadura syzygii</name>
    <dbReference type="NCBI Taxonomy" id="1427538"/>
    <lineage>
        <taxon>Bacteria</taxon>
        <taxon>Bacillati</taxon>
        <taxon>Actinomycetota</taxon>
        <taxon>Actinomycetes</taxon>
        <taxon>Streptosporangiales</taxon>
        <taxon>Thermomonosporaceae</taxon>
        <taxon>Actinomadura</taxon>
    </lineage>
</organism>
<evidence type="ECO:0000313" key="3">
    <source>
        <dbReference type="Proteomes" id="UP000322634"/>
    </source>
</evidence>
<accession>A0A5D0UNB4</accession>
<dbReference type="Gene3D" id="1.10.3300.10">
    <property type="entry name" value="Jann2411-like domain"/>
    <property type="match status" value="1"/>
</dbReference>
<dbReference type="RefSeq" id="WP_148348003.1">
    <property type="nucleotide sequence ID" value="NZ_JBHSBF010000019.1"/>
</dbReference>
<sequence length="187" mass="19961">MDIALADYTAAAELANDLVRTSPTVHGTEDLPDRDALGAFLDEYGYDLRTPADDDVREVHFLRREVRGIIETETAEQAVAGAAVLLGRAGRAPVLRPVDGGGRWRWHVPTAPDAPLAAELAAVAAVGIAGTVRALGHDRFRACAAPACRGVFADVSRAGRRRYCTPALCGNRLNVANHRARTRTATP</sequence>
<name>A0A5D0UNB4_9ACTN</name>
<reference evidence="2 3" key="1">
    <citation type="submission" date="2019-08" db="EMBL/GenBank/DDBJ databases">
        <title>Actinomadura sp. nov. CYP1-5 isolated from mountain soil.</title>
        <authorList>
            <person name="Songsumanus A."/>
            <person name="Kuncharoen N."/>
            <person name="Kudo T."/>
            <person name="Yuki M."/>
            <person name="Igarashi Y."/>
            <person name="Tanasupawat S."/>
        </authorList>
    </citation>
    <scope>NUCLEOTIDE SEQUENCE [LARGE SCALE GENOMIC DNA]</scope>
    <source>
        <strain evidence="2 3">GKU157</strain>
    </source>
</reference>
<dbReference type="Proteomes" id="UP000322634">
    <property type="component" value="Unassembled WGS sequence"/>
</dbReference>
<keyword evidence="3" id="KW-1185">Reference proteome</keyword>
<gene>
    <name evidence="2" type="ORF">FXF65_02425</name>
</gene>
<protein>
    <submittedName>
        <fullName evidence="2">CGNR zinc finger domain-containing protein</fullName>
    </submittedName>
</protein>
<dbReference type="PANTHER" id="PTHR35525:SF3">
    <property type="entry name" value="BLL6575 PROTEIN"/>
    <property type="match status" value="1"/>
</dbReference>
<dbReference type="EMBL" id="VSFF01000001">
    <property type="protein sequence ID" value="TYC18629.1"/>
    <property type="molecule type" value="Genomic_DNA"/>
</dbReference>
<dbReference type="Pfam" id="PF11706">
    <property type="entry name" value="zf-CGNR"/>
    <property type="match status" value="1"/>
</dbReference>